<sequence>MEAIVVLCLIAIVSATFDNYNDNNRKDELERSDGSSLNNNWHINGVLGAQNFANRHYGFNRQYPQLQQPSTVITKQFFVHAAPEDADEGYQEKHVTLGPARKHYNIVFIKSPSVSNRKTALKISPASHEEKTIIYVLNKKAEAAEIHAEILEKPTTTTKPQVVFIKYKTDEEAANAQEYIKTKFEALGDSHAQVGDERTASIDSLDHSSHISDGIGGASTTGIGRAVSSDSHGSVHNEYLPPILSIR</sequence>
<dbReference type="Pfam" id="PF03103">
    <property type="entry name" value="DUF243"/>
    <property type="match status" value="1"/>
</dbReference>
<dbReference type="SMART" id="SM00690">
    <property type="entry name" value="DM5"/>
    <property type="match status" value="1"/>
</dbReference>
<feature type="chain" id="PRO_5035875994" evidence="1">
    <location>
        <begin position="16"/>
        <end position="247"/>
    </location>
</feature>
<evidence type="ECO:0000313" key="4">
    <source>
        <dbReference type="RefSeq" id="XP_037884463.1"/>
    </source>
</evidence>
<gene>
    <name evidence="4" type="primary">LOC119634402</name>
</gene>
<dbReference type="GeneID" id="119634402"/>
<keyword evidence="1" id="KW-0732">Signal</keyword>
<protein>
    <submittedName>
        <fullName evidence="4">Uncharacterized protein LOC119634402</fullName>
    </submittedName>
</protein>
<feature type="domain" description="DUF243" evidence="2">
    <location>
        <begin position="71"/>
        <end position="170"/>
    </location>
</feature>
<dbReference type="PANTHER" id="PTHR31927:SF2">
    <property type="entry name" value="FI07246P-RELATED"/>
    <property type="match status" value="1"/>
</dbReference>
<organism evidence="3 4">
    <name type="scientific">Glossina fuscipes</name>
    <dbReference type="NCBI Taxonomy" id="7396"/>
    <lineage>
        <taxon>Eukaryota</taxon>
        <taxon>Metazoa</taxon>
        <taxon>Ecdysozoa</taxon>
        <taxon>Arthropoda</taxon>
        <taxon>Hexapoda</taxon>
        <taxon>Insecta</taxon>
        <taxon>Pterygota</taxon>
        <taxon>Neoptera</taxon>
        <taxon>Endopterygota</taxon>
        <taxon>Diptera</taxon>
        <taxon>Brachycera</taxon>
        <taxon>Muscomorpha</taxon>
        <taxon>Hippoboscoidea</taxon>
        <taxon>Glossinidae</taxon>
        <taxon>Glossina</taxon>
    </lineage>
</organism>
<evidence type="ECO:0000256" key="1">
    <source>
        <dbReference type="SAM" id="SignalP"/>
    </source>
</evidence>
<proteinExistence type="predicted"/>
<dbReference type="GO" id="GO:0008010">
    <property type="term" value="F:structural constituent of chitin-based larval cuticle"/>
    <property type="evidence" value="ECO:0007669"/>
    <property type="project" value="TreeGrafter"/>
</dbReference>
<reference evidence="4" key="1">
    <citation type="submission" date="2025-08" db="UniProtKB">
        <authorList>
            <consortium name="RefSeq"/>
        </authorList>
    </citation>
    <scope>IDENTIFICATION</scope>
    <source>
        <tissue evidence="4">Whole body pupa</tissue>
    </source>
</reference>
<dbReference type="PANTHER" id="PTHR31927">
    <property type="entry name" value="FI07246P-RELATED-RELATED"/>
    <property type="match status" value="1"/>
</dbReference>
<feature type="signal peptide" evidence="1">
    <location>
        <begin position="1"/>
        <end position="15"/>
    </location>
</feature>
<dbReference type="Proteomes" id="UP000092443">
    <property type="component" value="Unplaced"/>
</dbReference>
<dbReference type="GO" id="GO:0062129">
    <property type="term" value="C:chitin-based extracellular matrix"/>
    <property type="evidence" value="ECO:0007669"/>
    <property type="project" value="TreeGrafter"/>
</dbReference>
<name>A0A8U0WHP8_9MUSC</name>
<accession>A0A8U0WHP8</accession>
<evidence type="ECO:0000313" key="3">
    <source>
        <dbReference type="Proteomes" id="UP000092443"/>
    </source>
</evidence>
<dbReference type="GO" id="GO:0040003">
    <property type="term" value="P:chitin-based cuticle development"/>
    <property type="evidence" value="ECO:0007669"/>
    <property type="project" value="TreeGrafter"/>
</dbReference>
<dbReference type="AlphaFoldDB" id="A0A8U0WHP8"/>
<dbReference type="KEGG" id="gfs:119634402"/>
<evidence type="ECO:0000259" key="2">
    <source>
        <dbReference type="SMART" id="SM00690"/>
    </source>
</evidence>
<keyword evidence="3" id="KW-1185">Reference proteome</keyword>
<dbReference type="RefSeq" id="XP_037884463.1">
    <property type="nucleotide sequence ID" value="XM_038028535.1"/>
</dbReference>
<dbReference type="InterPro" id="IPR004145">
    <property type="entry name" value="DUF243"/>
</dbReference>